<evidence type="ECO:0000259" key="11">
    <source>
        <dbReference type="PROSITE" id="PS51166"/>
    </source>
</evidence>
<feature type="compositionally biased region" description="Polar residues" evidence="9">
    <location>
        <begin position="166"/>
        <end position="186"/>
    </location>
</feature>
<dbReference type="CDD" id="cd05813">
    <property type="entry name" value="CBM20_genethonin_1"/>
    <property type="match status" value="1"/>
</dbReference>
<reference evidence="12" key="1">
    <citation type="submission" date="2025-08" db="UniProtKB">
        <authorList>
            <consortium name="Ensembl"/>
        </authorList>
    </citation>
    <scope>IDENTIFICATION</scope>
</reference>
<dbReference type="KEGG" id="vko:123022626"/>
<dbReference type="GO" id="GO:0061723">
    <property type="term" value="P:glycophagy"/>
    <property type="evidence" value="ECO:0007669"/>
    <property type="project" value="UniProtKB-ARBA"/>
</dbReference>
<proteinExistence type="predicted"/>
<dbReference type="GO" id="GO:0034045">
    <property type="term" value="C:phagophore assembly site membrane"/>
    <property type="evidence" value="ECO:0007669"/>
    <property type="project" value="UniProtKB-SubCell"/>
</dbReference>
<feature type="region of interest" description="Disordered" evidence="9">
    <location>
        <begin position="1"/>
        <end position="29"/>
    </location>
</feature>
<dbReference type="GeneID" id="123022626"/>
<evidence type="ECO:0000256" key="8">
    <source>
        <dbReference type="ARBA" id="ARBA00076001"/>
    </source>
</evidence>
<dbReference type="RefSeq" id="XP_044284417.1">
    <property type="nucleotide sequence ID" value="XM_044428482.1"/>
</dbReference>
<dbReference type="PANTHER" id="PTHR15048">
    <property type="entry name" value="STARCH-BINDING DOMAIN-CONTAINING PROTEIN 1"/>
    <property type="match status" value="1"/>
</dbReference>
<evidence type="ECO:0000256" key="7">
    <source>
        <dbReference type="ARBA" id="ARBA00075794"/>
    </source>
</evidence>
<evidence type="ECO:0000256" key="5">
    <source>
        <dbReference type="ARBA" id="ARBA00062412"/>
    </source>
</evidence>
<dbReference type="AlphaFoldDB" id="A0A8D2KYB2"/>
<evidence type="ECO:0000256" key="3">
    <source>
        <dbReference type="ARBA" id="ARBA00053886"/>
    </source>
</evidence>
<accession>A0A8D2KYB2</accession>
<feature type="compositionally biased region" description="Polar residues" evidence="9">
    <location>
        <begin position="120"/>
        <end position="134"/>
    </location>
</feature>
<dbReference type="GO" id="GO:0005789">
    <property type="term" value="C:endoplasmic reticulum membrane"/>
    <property type="evidence" value="ECO:0007669"/>
    <property type="project" value="UniProtKB-SubCell"/>
</dbReference>
<dbReference type="InterPro" id="IPR013784">
    <property type="entry name" value="Carb-bd-like_fold"/>
</dbReference>
<feature type="compositionally biased region" description="Pro residues" evidence="9">
    <location>
        <begin position="13"/>
        <end position="22"/>
    </location>
</feature>
<feature type="transmembrane region" description="Helical" evidence="10">
    <location>
        <begin position="35"/>
        <end position="55"/>
    </location>
</feature>
<evidence type="ECO:0000256" key="6">
    <source>
        <dbReference type="ARBA" id="ARBA00073038"/>
    </source>
</evidence>
<gene>
    <name evidence="12" type="primary">STBD1</name>
</gene>
<dbReference type="OrthoDB" id="6123450at2759"/>
<evidence type="ECO:0000256" key="10">
    <source>
        <dbReference type="SAM" id="Phobius"/>
    </source>
</evidence>
<evidence type="ECO:0000313" key="13">
    <source>
        <dbReference type="Proteomes" id="UP000694545"/>
    </source>
</evidence>
<keyword evidence="10" id="KW-0812">Transmembrane</keyword>
<dbReference type="OMA" id="HYIPLRC"/>
<dbReference type="Proteomes" id="UP000694545">
    <property type="component" value="Unplaced"/>
</dbReference>
<dbReference type="PROSITE" id="PS51166">
    <property type="entry name" value="CBM20"/>
    <property type="match status" value="1"/>
</dbReference>
<keyword evidence="10" id="KW-1133">Transmembrane helix</keyword>
<feature type="compositionally biased region" description="Basic and acidic residues" evidence="9">
    <location>
        <begin position="220"/>
        <end position="238"/>
    </location>
</feature>
<comment type="subcellular location">
    <subcellularLocation>
        <location evidence="2">Cell membrane</location>
        <location evidence="2">Sarcolemma</location>
        <location evidence="2">T-tubule</location>
    </subcellularLocation>
    <subcellularLocation>
        <location evidence="1">Endoplasmic reticulum membrane</location>
        <topology evidence="1">Single-pass type III membrane protein</topology>
    </subcellularLocation>
    <subcellularLocation>
        <location evidence="4">Preautophagosomal structure membrane</location>
        <topology evidence="4">Single-pass type III membrane protein</topology>
    </subcellularLocation>
</comment>
<dbReference type="SUPFAM" id="SSF49452">
    <property type="entry name" value="Starch-binding domain-like"/>
    <property type="match status" value="1"/>
</dbReference>
<dbReference type="CTD" id="8987"/>
<dbReference type="GO" id="GO:0030315">
    <property type="term" value="C:T-tubule"/>
    <property type="evidence" value="ECO:0007669"/>
    <property type="project" value="UniProtKB-SubCell"/>
</dbReference>
<dbReference type="Gene3D" id="2.60.40.10">
    <property type="entry name" value="Immunoglobulins"/>
    <property type="match status" value="1"/>
</dbReference>
<sequence>MAAGEEGDGAPDARPPPPPPPAAALATSGDGASLAGMWSALLVALVAAFIAWLWYGGGDGAQEKAAAAEAEGSPQRDAPAAKEPLQSHYESVISATKANDVSSPHEAVGNQVDLPGEHSAPNSAASVAEQSCETEPQVKEPTTPLMNYKEYLRGEAFNYPTTASEPLQSQEAEMHGTGTSPETSTPNDKHEERCKEPLCRNSVDREEWEMVPEHSVWGDATRKSSVDDASSKDPEQAKRVAAVSPMPQTVHVVFRVHYITHSEAQLIAVTGDHECLGQWQHYVPLRCDKDGFWSDSVVLPVDTRVEWKFILVENGKVRRWEECGNRTLITEHEDRVAHKWWGYH</sequence>
<feature type="region of interest" description="Disordered" evidence="9">
    <location>
        <begin position="66"/>
        <end position="142"/>
    </location>
</feature>
<evidence type="ECO:0000256" key="4">
    <source>
        <dbReference type="ARBA" id="ARBA00060405"/>
    </source>
</evidence>
<comment type="subunit">
    <text evidence="5">Interacts with the ATG8 family proteins GABARAP and GABARAPL1. Interacts with several glycogen-associated proteins, such as GYS2 (liver glycogen synthase), GDE (glycogen debranching enzyme), GBE1 (glycogen branching enzyme 1) and EPM2A (Laforin).</text>
</comment>
<dbReference type="InterPro" id="IPR034838">
    <property type="entry name" value="CBM20_genethonin_1"/>
</dbReference>
<protein>
    <recommendedName>
        <fullName evidence="6">Starch-binding domain-containing protein 1</fullName>
    </recommendedName>
    <alternativeName>
        <fullName evidence="7">Genethonin-1</fullName>
    </alternativeName>
    <alternativeName>
        <fullName evidence="8">Glycophagy cargo receptor stbd1</fullName>
    </alternativeName>
</protein>
<evidence type="ECO:0000256" key="1">
    <source>
        <dbReference type="ARBA" id="ARBA00004643"/>
    </source>
</evidence>
<dbReference type="PANTHER" id="PTHR15048:SF0">
    <property type="entry name" value="STARCH-BINDING DOMAIN-CONTAINING PROTEIN 1"/>
    <property type="match status" value="1"/>
</dbReference>
<feature type="region of interest" description="Disordered" evidence="9">
    <location>
        <begin position="166"/>
        <end position="195"/>
    </location>
</feature>
<dbReference type="GO" id="GO:2001069">
    <property type="term" value="F:glycogen binding"/>
    <property type="evidence" value="ECO:0007669"/>
    <property type="project" value="InterPro"/>
</dbReference>
<feature type="domain" description="CBM20" evidence="11">
    <location>
        <begin position="244"/>
        <end position="343"/>
    </location>
</feature>
<keyword evidence="10" id="KW-0472">Membrane</keyword>
<dbReference type="InterPro" id="IPR002044">
    <property type="entry name" value="CBM20"/>
</dbReference>
<dbReference type="InterPro" id="IPR013783">
    <property type="entry name" value="Ig-like_fold"/>
</dbReference>
<name>A0A8D2KYB2_VARKO</name>
<dbReference type="SMART" id="SM01065">
    <property type="entry name" value="CBM_2"/>
    <property type="match status" value="1"/>
</dbReference>
<dbReference type="Ensembl" id="ENSVKKT00000014348.1">
    <property type="protein sequence ID" value="ENSVKKP00000014013.1"/>
    <property type="gene ID" value="ENSVKKG00000009648.1"/>
</dbReference>
<comment type="function">
    <text evidence="3">Acts as a cargo receptor for glycogen. Delivers its cargo to an autophagic pathway called glycophagy, resulting in the transport of glycogen to lysosomes.</text>
</comment>
<keyword evidence="13" id="KW-1185">Reference proteome</keyword>
<feature type="compositionally biased region" description="Polar residues" evidence="9">
    <location>
        <begin position="93"/>
        <end position="102"/>
    </location>
</feature>
<dbReference type="Pfam" id="PF00686">
    <property type="entry name" value="CBM_20"/>
    <property type="match status" value="1"/>
</dbReference>
<dbReference type="GO" id="GO:2001070">
    <property type="term" value="F:starch binding"/>
    <property type="evidence" value="ECO:0007669"/>
    <property type="project" value="InterPro"/>
</dbReference>
<evidence type="ECO:0000313" key="12">
    <source>
        <dbReference type="Ensembl" id="ENSVKKP00000014013.1"/>
    </source>
</evidence>
<organism evidence="12 13">
    <name type="scientific">Varanus komodoensis</name>
    <name type="common">Komodo dragon</name>
    <dbReference type="NCBI Taxonomy" id="61221"/>
    <lineage>
        <taxon>Eukaryota</taxon>
        <taxon>Metazoa</taxon>
        <taxon>Chordata</taxon>
        <taxon>Craniata</taxon>
        <taxon>Vertebrata</taxon>
        <taxon>Euteleostomi</taxon>
        <taxon>Lepidosauria</taxon>
        <taxon>Squamata</taxon>
        <taxon>Bifurcata</taxon>
        <taxon>Unidentata</taxon>
        <taxon>Episquamata</taxon>
        <taxon>Toxicofera</taxon>
        <taxon>Anguimorpha</taxon>
        <taxon>Paleoanguimorpha</taxon>
        <taxon>Varanoidea</taxon>
        <taxon>Varanidae</taxon>
        <taxon>Varanus</taxon>
    </lineage>
</organism>
<feature type="region of interest" description="Disordered" evidence="9">
    <location>
        <begin position="212"/>
        <end position="243"/>
    </location>
</feature>
<dbReference type="FunFam" id="2.60.40.10:FF:000552">
    <property type="entry name" value="Related to glucoamylase"/>
    <property type="match status" value="1"/>
</dbReference>
<evidence type="ECO:0000256" key="9">
    <source>
        <dbReference type="SAM" id="MobiDB-lite"/>
    </source>
</evidence>
<evidence type="ECO:0000256" key="2">
    <source>
        <dbReference type="ARBA" id="ARBA00024012"/>
    </source>
</evidence>
<reference evidence="12" key="2">
    <citation type="submission" date="2025-09" db="UniProtKB">
        <authorList>
            <consortium name="Ensembl"/>
        </authorList>
    </citation>
    <scope>IDENTIFICATION</scope>
</reference>